<dbReference type="SUPFAM" id="SSF50447">
    <property type="entry name" value="Translation proteins"/>
    <property type="match status" value="1"/>
</dbReference>
<evidence type="ECO:0000256" key="1">
    <source>
        <dbReference type="ARBA" id="ARBA00003982"/>
    </source>
</evidence>
<keyword evidence="6" id="KW-0547">Nucleotide-binding</keyword>
<feature type="domain" description="Tr-type G" evidence="10">
    <location>
        <begin position="3"/>
        <end position="72"/>
    </location>
</feature>
<evidence type="ECO:0000259" key="11">
    <source>
        <dbReference type="Pfam" id="PF03144"/>
    </source>
</evidence>
<evidence type="ECO:0000256" key="9">
    <source>
        <dbReference type="ARBA" id="ARBA00023134"/>
    </source>
</evidence>
<evidence type="ECO:0008006" key="15">
    <source>
        <dbReference type="Google" id="ProtNLM"/>
    </source>
</evidence>
<dbReference type="FunFam" id="2.40.30.10:FF:000005">
    <property type="entry name" value="Elongation factor 1-alpha"/>
    <property type="match status" value="1"/>
</dbReference>
<dbReference type="InterPro" id="IPR031157">
    <property type="entry name" value="G_TR_CS"/>
</dbReference>
<keyword evidence="4" id="KW-0488">Methylation</keyword>
<dbReference type="SUPFAM" id="SSF52540">
    <property type="entry name" value="P-loop containing nucleoside triphosphate hydrolases"/>
    <property type="match status" value="1"/>
</dbReference>
<reference evidence="13" key="1">
    <citation type="journal article" date="2021" name="Front. Plant Sci.">
        <title>Chromosome-Scale Genome Assembly for Chinese Sour Jujube and Insights Into Its Genome Evolution and Domestication Signature.</title>
        <authorList>
            <person name="Shen L.-Y."/>
            <person name="Luo H."/>
            <person name="Wang X.-L."/>
            <person name="Wang X.-M."/>
            <person name="Qiu X.-J."/>
            <person name="Liu H."/>
            <person name="Zhou S.-S."/>
            <person name="Jia K.-H."/>
            <person name="Nie S."/>
            <person name="Bao Y.-T."/>
            <person name="Zhang R.-G."/>
            <person name="Yun Q.-Z."/>
            <person name="Chai Y.-H."/>
            <person name="Lu J.-Y."/>
            <person name="Li Y."/>
            <person name="Zhao S.-W."/>
            <person name="Mao J.-F."/>
            <person name="Jia S.-G."/>
            <person name="Mao Y.-M."/>
        </authorList>
    </citation>
    <scope>NUCLEOTIDE SEQUENCE</scope>
    <source>
        <strain evidence="13">AT0</strain>
        <tissue evidence="13">Leaf</tissue>
    </source>
</reference>
<organism evidence="13 14">
    <name type="scientific">Ziziphus jujuba var. spinosa</name>
    <dbReference type="NCBI Taxonomy" id="714518"/>
    <lineage>
        <taxon>Eukaryota</taxon>
        <taxon>Viridiplantae</taxon>
        <taxon>Streptophyta</taxon>
        <taxon>Embryophyta</taxon>
        <taxon>Tracheophyta</taxon>
        <taxon>Spermatophyta</taxon>
        <taxon>Magnoliopsida</taxon>
        <taxon>eudicotyledons</taxon>
        <taxon>Gunneridae</taxon>
        <taxon>Pentapetalae</taxon>
        <taxon>rosids</taxon>
        <taxon>fabids</taxon>
        <taxon>Rosales</taxon>
        <taxon>Rhamnaceae</taxon>
        <taxon>Paliureae</taxon>
        <taxon>Ziziphus</taxon>
    </lineage>
</organism>
<gene>
    <name evidence="13" type="ORF">FEM48_Zijuj07G0062500</name>
</gene>
<dbReference type="Pfam" id="PF00009">
    <property type="entry name" value="GTP_EFTU"/>
    <property type="match status" value="1"/>
</dbReference>
<dbReference type="Pfam" id="PF22594">
    <property type="entry name" value="GTP-eEF1A_C"/>
    <property type="match status" value="1"/>
</dbReference>
<dbReference type="GO" id="GO:0005737">
    <property type="term" value="C:cytoplasm"/>
    <property type="evidence" value="ECO:0007669"/>
    <property type="project" value="UniProtKB-SubCell"/>
</dbReference>
<evidence type="ECO:0000256" key="8">
    <source>
        <dbReference type="ARBA" id="ARBA00022917"/>
    </source>
</evidence>
<feature type="domain" description="GTP-eEF1A C-terminal" evidence="12">
    <location>
        <begin position="256"/>
        <end position="356"/>
    </location>
</feature>
<evidence type="ECO:0000313" key="13">
    <source>
        <dbReference type="EMBL" id="KAH7521719.1"/>
    </source>
</evidence>
<keyword evidence="9" id="KW-0342">GTP-binding</keyword>
<dbReference type="Pfam" id="PF03144">
    <property type="entry name" value="GTP_EFTU_D2"/>
    <property type="match status" value="1"/>
</dbReference>
<name>A0A978V2Y6_ZIZJJ</name>
<evidence type="ECO:0000313" key="14">
    <source>
        <dbReference type="Proteomes" id="UP000813462"/>
    </source>
</evidence>
<dbReference type="FunFam" id="2.40.30.10:FF:000003">
    <property type="entry name" value="Elongation factor 1-alpha"/>
    <property type="match status" value="1"/>
</dbReference>
<protein>
    <recommendedName>
        <fullName evidence="15">Elongation factor 1-alpha</fullName>
    </recommendedName>
</protein>
<evidence type="ECO:0000259" key="12">
    <source>
        <dbReference type="Pfam" id="PF22594"/>
    </source>
</evidence>
<dbReference type="SUPFAM" id="SSF50465">
    <property type="entry name" value="EF-Tu/eEF-1alpha/eIF2-gamma C-terminal domain"/>
    <property type="match status" value="1"/>
</dbReference>
<dbReference type="Gene3D" id="2.40.30.10">
    <property type="entry name" value="Translation factors"/>
    <property type="match status" value="2"/>
</dbReference>
<evidence type="ECO:0000256" key="7">
    <source>
        <dbReference type="ARBA" id="ARBA00022768"/>
    </source>
</evidence>
<dbReference type="InterPro" id="IPR009001">
    <property type="entry name" value="Transl_elong_EF1A/Init_IF2_C"/>
</dbReference>
<dbReference type="GO" id="GO:0003746">
    <property type="term" value="F:translation elongation factor activity"/>
    <property type="evidence" value="ECO:0007669"/>
    <property type="project" value="UniProtKB-KW"/>
</dbReference>
<proteinExistence type="inferred from homology"/>
<comment type="function">
    <text evidence="1">This protein promotes the GTP-dependent binding of aminoacyl-tRNA to the A-site of ribosomes during protein biosynthesis.</text>
</comment>
<dbReference type="PANTHER" id="PTHR23115">
    <property type="entry name" value="TRANSLATION FACTOR"/>
    <property type="match status" value="1"/>
</dbReference>
<evidence type="ECO:0000256" key="3">
    <source>
        <dbReference type="ARBA" id="ARBA00007249"/>
    </source>
</evidence>
<dbReference type="GO" id="GO:0003729">
    <property type="term" value="F:mRNA binding"/>
    <property type="evidence" value="ECO:0007669"/>
    <property type="project" value="UniProtKB-ARBA"/>
</dbReference>
<dbReference type="GO" id="GO:0003924">
    <property type="term" value="F:GTPase activity"/>
    <property type="evidence" value="ECO:0007669"/>
    <property type="project" value="InterPro"/>
</dbReference>
<dbReference type="EMBL" id="JAEACU010000007">
    <property type="protein sequence ID" value="KAH7521719.1"/>
    <property type="molecule type" value="Genomic_DNA"/>
</dbReference>
<dbReference type="InterPro" id="IPR027417">
    <property type="entry name" value="P-loop_NTPase"/>
</dbReference>
<evidence type="ECO:0000256" key="4">
    <source>
        <dbReference type="ARBA" id="ARBA00022481"/>
    </source>
</evidence>
<dbReference type="Proteomes" id="UP000813462">
    <property type="component" value="Unassembled WGS sequence"/>
</dbReference>
<comment type="caution">
    <text evidence="13">The sequence shown here is derived from an EMBL/GenBank/DDBJ whole genome shotgun (WGS) entry which is preliminary data.</text>
</comment>
<dbReference type="InterPro" id="IPR009000">
    <property type="entry name" value="Transl_B-barrel_sf"/>
</dbReference>
<dbReference type="CDD" id="cd03693">
    <property type="entry name" value="EF1_alpha_II"/>
    <property type="match status" value="1"/>
</dbReference>
<feature type="domain" description="Translation elongation factor EFTu-like" evidence="11">
    <location>
        <begin position="178"/>
        <end position="242"/>
    </location>
</feature>
<dbReference type="Gene3D" id="3.40.50.300">
    <property type="entry name" value="P-loop containing nucleotide triphosphate hydrolases"/>
    <property type="match status" value="2"/>
</dbReference>
<sequence length="405" mass="44529">MFDSGKSTTIGNLVYKLGGIDNGIIERINKEAAEMNKSSYRYAWVLDKLKAERERGITIDTSSLKFETTKYRRTSKADCAVLIIDSTPDGFEVEERYDEIVKLVSSYLRKVGYDPVKIPVIPISGFEGDNLIERSNNLDWYHGPTLLDALDLTEEPERPFDKPLRLPIQDVYKIGGIGTVLVGRIETGILKPGMKVTFVPSGLTAGVKSIEMLDEDLREALPGDNVGFHVKVNAKDLKRGYVASNLKHEPAKEAASFTSQVIIMNHPGLLFNGCTLTLNCHTARVAGKVAEILSKIDRRSGKEIERGPEFLKKGDAAIMKMVPIEPIVVEAFSVYPPLGRFVARDRHLTVAIGVIKSVEKKEYPYGASNMKFDAKEAAKRSAAALRTALPLLAAGVQCFLGGGPM</sequence>
<keyword evidence="7" id="KW-0251">Elongation factor</keyword>
<dbReference type="CDD" id="cd03705">
    <property type="entry name" value="EF1_alpha_III"/>
    <property type="match status" value="1"/>
</dbReference>
<accession>A0A978V2Y6</accession>
<dbReference type="PROSITE" id="PS00301">
    <property type="entry name" value="G_TR_1"/>
    <property type="match status" value="1"/>
</dbReference>
<evidence type="ECO:0000256" key="2">
    <source>
        <dbReference type="ARBA" id="ARBA00004496"/>
    </source>
</evidence>
<dbReference type="AlphaFoldDB" id="A0A978V2Y6"/>
<dbReference type="InterPro" id="IPR050100">
    <property type="entry name" value="TRAFAC_GTPase_members"/>
</dbReference>
<dbReference type="InterPro" id="IPR004161">
    <property type="entry name" value="EFTu-like_2"/>
</dbReference>
<evidence type="ECO:0000256" key="6">
    <source>
        <dbReference type="ARBA" id="ARBA00022741"/>
    </source>
</evidence>
<dbReference type="GO" id="GO:0005525">
    <property type="term" value="F:GTP binding"/>
    <property type="evidence" value="ECO:0007669"/>
    <property type="project" value="UniProtKB-KW"/>
</dbReference>
<dbReference type="InterPro" id="IPR000795">
    <property type="entry name" value="T_Tr_GTP-bd_dom"/>
</dbReference>
<evidence type="ECO:0000259" key="10">
    <source>
        <dbReference type="Pfam" id="PF00009"/>
    </source>
</evidence>
<evidence type="ECO:0000256" key="5">
    <source>
        <dbReference type="ARBA" id="ARBA00022490"/>
    </source>
</evidence>
<dbReference type="InterPro" id="IPR054696">
    <property type="entry name" value="GTP-eEF1A_C"/>
</dbReference>
<comment type="subcellular location">
    <subcellularLocation>
        <location evidence="2">Cytoplasm</location>
    </subcellularLocation>
</comment>
<keyword evidence="8" id="KW-0648">Protein biosynthesis</keyword>
<keyword evidence="5" id="KW-0963">Cytoplasm</keyword>
<comment type="similarity">
    <text evidence="3">Belongs to the TRAFAC class translation factor GTPase superfamily. Classic translation factor GTPase family. EF-Tu/EF-1A subfamily.</text>
</comment>